<organism evidence="5 6">
    <name type="scientific">Daucus carota subsp. sativus</name>
    <name type="common">Carrot</name>
    <dbReference type="NCBI Taxonomy" id="79200"/>
    <lineage>
        <taxon>Eukaryota</taxon>
        <taxon>Viridiplantae</taxon>
        <taxon>Streptophyta</taxon>
        <taxon>Embryophyta</taxon>
        <taxon>Tracheophyta</taxon>
        <taxon>Spermatophyta</taxon>
        <taxon>Magnoliopsida</taxon>
        <taxon>eudicotyledons</taxon>
        <taxon>Gunneridae</taxon>
        <taxon>Pentapetalae</taxon>
        <taxon>asterids</taxon>
        <taxon>campanulids</taxon>
        <taxon>Apiales</taxon>
        <taxon>Apiaceae</taxon>
        <taxon>Apioideae</taxon>
        <taxon>Scandiceae</taxon>
        <taxon>Daucinae</taxon>
        <taxon>Daucus</taxon>
        <taxon>Daucus sect. Daucus</taxon>
    </lineage>
</organism>
<evidence type="ECO:0000313" key="6">
    <source>
        <dbReference type="Proteomes" id="UP000077755"/>
    </source>
</evidence>
<name>A0A165YST0_DAUCS</name>
<dbReference type="GO" id="GO:0098542">
    <property type="term" value="P:defense response to other organism"/>
    <property type="evidence" value="ECO:0007669"/>
    <property type="project" value="InterPro"/>
</dbReference>
<dbReference type="OMA" id="MSEKQSH"/>
<gene>
    <name evidence="5" type="ORF">DCAR_0417601</name>
</gene>
<dbReference type="PANTHER" id="PTHR31415:SF4">
    <property type="entry name" value="NDR1_HIN1-LIKE PROTEIN 3"/>
    <property type="match status" value="1"/>
</dbReference>
<evidence type="ECO:0000256" key="4">
    <source>
        <dbReference type="ARBA" id="ARBA00023136"/>
    </source>
</evidence>
<proteinExistence type="predicted"/>
<dbReference type="GO" id="GO:0009506">
    <property type="term" value="C:plasmodesma"/>
    <property type="evidence" value="ECO:0007669"/>
    <property type="project" value="TreeGrafter"/>
</dbReference>
<keyword evidence="6" id="KW-1185">Reference proteome</keyword>
<keyword evidence="2" id="KW-0812">Transmembrane</keyword>
<reference evidence="5" key="2">
    <citation type="submission" date="2022-03" db="EMBL/GenBank/DDBJ databases">
        <title>Draft title - Genomic analysis of global carrot germplasm unveils the trajectory of domestication and the origin of high carotenoid orange carrot.</title>
        <authorList>
            <person name="Iorizzo M."/>
            <person name="Ellison S."/>
            <person name="Senalik D."/>
            <person name="Macko-Podgorni A."/>
            <person name="Grzebelus D."/>
            <person name="Bostan H."/>
            <person name="Rolling W."/>
            <person name="Curaba J."/>
            <person name="Simon P."/>
        </authorList>
    </citation>
    <scope>NUCLEOTIDE SEQUENCE</scope>
    <source>
        <tissue evidence="5">Leaf</tissue>
    </source>
</reference>
<dbReference type="PANTHER" id="PTHR31415">
    <property type="entry name" value="OS05G0367900 PROTEIN"/>
    <property type="match status" value="1"/>
</dbReference>
<evidence type="ECO:0000256" key="1">
    <source>
        <dbReference type="ARBA" id="ARBA00004167"/>
    </source>
</evidence>
<dbReference type="InterPro" id="IPR004864">
    <property type="entry name" value="LEA_2"/>
</dbReference>
<dbReference type="Pfam" id="PF03168">
    <property type="entry name" value="LEA_2"/>
    <property type="match status" value="1"/>
</dbReference>
<evidence type="ECO:0000313" key="5">
    <source>
        <dbReference type="EMBL" id="WOG98260.1"/>
    </source>
</evidence>
<dbReference type="AlphaFoldDB" id="A0A165YST0"/>
<dbReference type="Gramene" id="KZM99201">
    <property type="protein sequence ID" value="KZM99201"/>
    <property type="gene ID" value="DCAR_013437"/>
</dbReference>
<reference evidence="5" key="1">
    <citation type="journal article" date="2016" name="Nat. Genet.">
        <title>A high-quality carrot genome assembly provides new insights into carotenoid accumulation and asterid genome evolution.</title>
        <authorList>
            <person name="Iorizzo M."/>
            <person name="Ellison S."/>
            <person name="Senalik D."/>
            <person name="Zeng P."/>
            <person name="Satapoomin P."/>
            <person name="Huang J."/>
            <person name="Bowman M."/>
            <person name="Iovene M."/>
            <person name="Sanseverino W."/>
            <person name="Cavagnaro P."/>
            <person name="Yildiz M."/>
            <person name="Macko-Podgorni A."/>
            <person name="Moranska E."/>
            <person name="Grzebelus E."/>
            <person name="Grzebelus D."/>
            <person name="Ashrafi H."/>
            <person name="Zheng Z."/>
            <person name="Cheng S."/>
            <person name="Spooner D."/>
            <person name="Van Deynze A."/>
            <person name="Simon P."/>
        </authorList>
    </citation>
    <scope>NUCLEOTIDE SEQUENCE</scope>
    <source>
        <tissue evidence="5">Leaf</tissue>
    </source>
</reference>
<accession>A0A165YST0</accession>
<evidence type="ECO:0000256" key="3">
    <source>
        <dbReference type="ARBA" id="ARBA00022989"/>
    </source>
</evidence>
<dbReference type="Proteomes" id="UP000077755">
    <property type="component" value="Chromosome 4"/>
</dbReference>
<dbReference type="GO" id="GO:0005886">
    <property type="term" value="C:plasma membrane"/>
    <property type="evidence" value="ECO:0007669"/>
    <property type="project" value="TreeGrafter"/>
</dbReference>
<evidence type="ECO:0000256" key="2">
    <source>
        <dbReference type="ARBA" id="ARBA00022692"/>
    </source>
</evidence>
<dbReference type="KEGG" id="dcr:108216622"/>
<keyword evidence="3" id="KW-1133">Transmembrane helix</keyword>
<comment type="subcellular location">
    <subcellularLocation>
        <location evidence="1">Membrane</location>
        <topology evidence="1">Single-pass membrane protein</topology>
    </subcellularLocation>
</comment>
<protein>
    <submittedName>
        <fullName evidence="5">Uncharacterized protein</fullName>
    </submittedName>
</protein>
<dbReference type="EMBL" id="CP093346">
    <property type="protein sequence ID" value="WOG98260.1"/>
    <property type="molecule type" value="Genomic_DNA"/>
</dbReference>
<sequence length="237" mass="27284">MKETPQPTLNGAFYGPSIPPEKSYHRPGRSRGGGCGFFNCCCGCLCSCIFNLIFQILFTILLIAAIIIFIFWLIFRPNPVKFHVTEASLTQFDLSTNNTLYYNLALNMTVRNPNKRIGIYYDQIEVRALYKGERFAVTNLTRFYQGHKKTDYLSPVFKGQNLLVLEKNDLSKFNSEKDSGIYSIDLKMYLKVRFKLALFKTMKFKPKIECNLKVPLDSKGKVSGNFTATKCDFDWRH</sequence>
<keyword evidence="4" id="KW-0472">Membrane</keyword>
<dbReference type="InterPro" id="IPR044839">
    <property type="entry name" value="NDR1-like"/>
</dbReference>